<dbReference type="InterPro" id="IPR042197">
    <property type="entry name" value="Apaf_helical"/>
</dbReference>
<keyword evidence="2" id="KW-0611">Plant defense</keyword>
<dbReference type="Pfam" id="PF05553">
    <property type="entry name" value="DUF761"/>
    <property type="match status" value="1"/>
</dbReference>
<dbReference type="Gene3D" id="1.10.8.430">
    <property type="entry name" value="Helical domain of apoptotic protease-activating factors"/>
    <property type="match status" value="1"/>
</dbReference>
<dbReference type="InterPro" id="IPR036388">
    <property type="entry name" value="WH-like_DNA-bd_sf"/>
</dbReference>
<organism evidence="6 7">
    <name type="scientific">Ziziphus jujuba var. spinosa</name>
    <dbReference type="NCBI Taxonomy" id="714518"/>
    <lineage>
        <taxon>Eukaryota</taxon>
        <taxon>Viridiplantae</taxon>
        <taxon>Streptophyta</taxon>
        <taxon>Embryophyta</taxon>
        <taxon>Tracheophyta</taxon>
        <taxon>Spermatophyta</taxon>
        <taxon>Magnoliopsida</taxon>
        <taxon>eudicotyledons</taxon>
        <taxon>Gunneridae</taxon>
        <taxon>Pentapetalae</taxon>
        <taxon>rosids</taxon>
        <taxon>fabids</taxon>
        <taxon>Rosales</taxon>
        <taxon>Rhamnaceae</taxon>
        <taxon>Paliureae</taxon>
        <taxon>Ziziphus</taxon>
    </lineage>
</organism>
<dbReference type="PANTHER" id="PTHR23155:SF1052">
    <property type="entry name" value="DISEASE RESISTANCE PROTEIN RPM1"/>
    <property type="match status" value="1"/>
</dbReference>
<gene>
    <name evidence="6" type="ORF">FEM48_Zijuj01G0238000</name>
</gene>
<dbReference type="Gene3D" id="1.10.10.10">
    <property type="entry name" value="Winged helix-like DNA-binding domain superfamily/Winged helix DNA-binding domain"/>
    <property type="match status" value="1"/>
</dbReference>
<proteinExistence type="predicted"/>
<dbReference type="InterPro" id="IPR044974">
    <property type="entry name" value="Disease_R_plants"/>
</dbReference>
<sequence>MVLEELIDIVRQYLLSKRYVFVFDDVWDIDFWAVMKHALPSNNKGSRIIITTRNDIIAASCKETSYDLVRKLKPFSQEMAWELFTKIGFRSEIDHHCPPELQKLSLEIVRKCQGLPLVIATVAGLLSTKEKVVFEWQKLHDSLTSELVNNPRLSSVAKILSLSYNDLPYHLKSCFLYFCIFPEDFWINNKLLHRLWIAEGFIKEERHKKLEQVAEEYLNEFIYRNLVQTWTKNNAPNYKMYRVHDLMREIILSRADEISFCRVWDERNSKYGGKCRRLSIHSGTQNVLKTVEDYRQHVGKCNNINSCGICMEDVFYSAKMHQVGANSSEGGRVVVNHKLEGHDHHEENGHGDGFTTSSSSSTTMVQLNGVDAEAEKFIDSFYQKLSLERQKSTEEFFAMLNRGS</sequence>
<evidence type="ECO:0000313" key="6">
    <source>
        <dbReference type="EMBL" id="KAH7546784.1"/>
    </source>
</evidence>
<evidence type="ECO:0000256" key="2">
    <source>
        <dbReference type="ARBA" id="ARBA00022821"/>
    </source>
</evidence>
<dbReference type="SUPFAM" id="SSF52540">
    <property type="entry name" value="P-loop containing nucleoside triphosphate hydrolases"/>
    <property type="match status" value="1"/>
</dbReference>
<keyword evidence="1" id="KW-0677">Repeat</keyword>
<name>A0A978W4A0_ZIZJJ</name>
<dbReference type="FunFam" id="1.10.10.10:FF:000322">
    <property type="entry name" value="Probable disease resistance protein At1g63360"/>
    <property type="match status" value="1"/>
</dbReference>
<dbReference type="GO" id="GO:0098542">
    <property type="term" value="P:defense response to other organism"/>
    <property type="evidence" value="ECO:0007669"/>
    <property type="project" value="TreeGrafter"/>
</dbReference>
<evidence type="ECO:0000313" key="7">
    <source>
        <dbReference type="Proteomes" id="UP000813462"/>
    </source>
</evidence>
<protein>
    <recommendedName>
        <fullName evidence="8">NB-ARC domain-containing protein</fullName>
    </recommendedName>
</protein>
<dbReference type="InterPro" id="IPR058922">
    <property type="entry name" value="WHD_DRP"/>
</dbReference>
<dbReference type="Gene3D" id="3.40.50.300">
    <property type="entry name" value="P-loop containing nucleotide triphosphate hydrolases"/>
    <property type="match status" value="1"/>
</dbReference>
<dbReference type="AlphaFoldDB" id="A0A978W4A0"/>
<dbReference type="InterPro" id="IPR027417">
    <property type="entry name" value="P-loop_NTPase"/>
</dbReference>
<evidence type="ECO:0000256" key="3">
    <source>
        <dbReference type="SAM" id="MobiDB-lite"/>
    </source>
</evidence>
<dbReference type="Pfam" id="PF00931">
    <property type="entry name" value="NB-ARC"/>
    <property type="match status" value="1"/>
</dbReference>
<evidence type="ECO:0000259" key="5">
    <source>
        <dbReference type="Pfam" id="PF23559"/>
    </source>
</evidence>
<dbReference type="Pfam" id="PF23559">
    <property type="entry name" value="WHD_DRP"/>
    <property type="match status" value="1"/>
</dbReference>
<reference evidence="6" key="1">
    <citation type="journal article" date="2021" name="Front. Plant Sci.">
        <title>Chromosome-Scale Genome Assembly for Chinese Sour Jujube and Insights Into Its Genome Evolution and Domestication Signature.</title>
        <authorList>
            <person name="Shen L.-Y."/>
            <person name="Luo H."/>
            <person name="Wang X.-L."/>
            <person name="Wang X.-M."/>
            <person name="Qiu X.-J."/>
            <person name="Liu H."/>
            <person name="Zhou S.-S."/>
            <person name="Jia K.-H."/>
            <person name="Nie S."/>
            <person name="Bao Y.-T."/>
            <person name="Zhang R.-G."/>
            <person name="Yun Q.-Z."/>
            <person name="Chai Y.-H."/>
            <person name="Lu J.-Y."/>
            <person name="Li Y."/>
            <person name="Zhao S.-W."/>
            <person name="Mao J.-F."/>
            <person name="Jia S.-G."/>
            <person name="Mao Y.-M."/>
        </authorList>
    </citation>
    <scope>NUCLEOTIDE SEQUENCE</scope>
    <source>
        <strain evidence="6">AT0</strain>
        <tissue evidence="6">Leaf</tissue>
    </source>
</reference>
<evidence type="ECO:0000256" key="1">
    <source>
        <dbReference type="ARBA" id="ARBA00022737"/>
    </source>
</evidence>
<dbReference type="InterPro" id="IPR008480">
    <property type="entry name" value="DUF761_pln"/>
</dbReference>
<evidence type="ECO:0008006" key="8">
    <source>
        <dbReference type="Google" id="ProtNLM"/>
    </source>
</evidence>
<feature type="region of interest" description="Disordered" evidence="3">
    <location>
        <begin position="342"/>
        <end position="361"/>
    </location>
</feature>
<dbReference type="GO" id="GO:0043531">
    <property type="term" value="F:ADP binding"/>
    <property type="evidence" value="ECO:0007669"/>
    <property type="project" value="InterPro"/>
</dbReference>
<evidence type="ECO:0000259" key="4">
    <source>
        <dbReference type="Pfam" id="PF00931"/>
    </source>
</evidence>
<dbReference type="InterPro" id="IPR002182">
    <property type="entry name" value="NB-ARC"/>
</dbReference>
<feature type="domain" description="NB-ARC" evidence="4">
    <location>
        <begin position="7"/>
        <end position="92"/>
    </location>
</feature>
<accession>A0A978W4A0</accession>
<comment type="caution">
    <text evidence="6">The sequence shown here is derived from an EMBL/GenBank/DDBJ whole genome shotgun (WGS) entry which is preliminary data.</text>
</comment>
<dbReference type="EMBL" id="JAEACU010000001">
    <property type="protein sequence ID" value="KAH7546784.1"/>
    <property type="molecule type" value="Genomic_DNA"/>
</dbReference>
<dbReference type="Proteomes" id="UP000813462">
    <property type="component" value="Unassembled WGS sequence"/>
</dbReference>
<feature type="domain" description="Disease resistance protein winged helix" evidence="5">
    <location>
        <begin position="180"/>
        <end position="251"/>
    </location>
</feature>
<dbReference type="PANTHER" id="PTHR23155">
    <property type="entry name" value="DISEASE RESISTANCE PROTEIN RP"/>
    <property type="match status" value="1"/>
</dbReference>